<evidence type="ECO:0000313" key="2">
    <source>
        <dbReference type="Proteomes" id="UP000236291"/>
    </source>
</evidence>
<gene>
    <name evidence="1" type="ORF">L195_g035033</name>
</gene>
<accession>A0A2K3LKI3</accession>
<proteinExistence type="predicted"/>
<organism evidence="1 2">
    <name type="scientific">Trifolium pratense</name>
    <name type="common">Red clover</name>
    <dbReference type="NCBI Taxonomy" id="57577"/>
    <lineage>
        <taxon>Eukaryota</taxon>
        <taxon>Viridiplantae</taxon>
        <taxon>Streptophyta</taxon>
        <taxon>Embryophyta</taxon>
        <taxon>Tracheophyta</taxon>
        <taxon>Spermatophyta</taxon>
        <taxon>Magnoliopsida</taxon>
        <taxon>eudicotyledons</taxon>
        <taxon>Gunneridae</taxon>
        <taxon>Pentapetalae</taxon>
        <taxon>rosids</taxon>
        <taxon>fabids</taxon>
        <taxon>Fabales</taxon>
        <taxon>Fabaceae</taxon>
        <taxon>Papilionoideae</taxon>
        <taxon>50 kb inversion clade</taxon>
        <taxon>NPAAA clade</taxon>
        <taxon>Hologalegina</taxon>
        <taxon>IRL clade</taxon>
        <taxon>Trifolieae</taxon>
        <taxon>Trifolium</taxon>
    </lineage>
</organism>
<protein>
    <submittedName>
        <fullName evidence="1">Uncharacterized protein</fullName>
    </submittedName>
</protein>
<comment type="caution">
    <text evidence="1">The sequence shown here is derived from an EMBL/GenBank/DDBJ whole genome shotgun (WGS) entry which is preliminary data.</text>
</comment>
<dbReference type="AlphaFoldDB" id="A0A2K3LKI3"/>
<dbReference type="Proteomes" id="UP000236291">
    <property type="component" value="Unassembled WGS sequence"/>
</dbReference>
<feature type="non-terminal residue" evidence="1">
    <location>
        <position position="21"/>
    </location>
</feature>
<reference evidence="1 2" key="2">
    <citation type="journal article" date="2017" name="Front. Plant Sci.">
        <title>Gene Classification and Mining of Molecular Markers Useful in Red Clover (Trifolium pratense) Breeding.</title>
        <authorList>
            <person name="Istvanek J."/>
            <person name="Dluhosova J."/>
            <person name="Dluhos P."/>
            <person name="Patkova L."/>
            <person name="Nedelnik J."/>
            <person name="Repkova J."/>
        </authorList>
    </citation>
    <scope>NUCLEOTIDE SEQUENCE [LARGE SCALE GENOMIC DNA]</scope>
    <source>
        <strain evidence="2">cv. Tatra</strain>
        <tissue evidence="1">Young leaves</tissue>
    </source>
</reference>
<dbReference type="EMBL" id="ASHM01035213">
    <property type="protein sequence ID" value="PNX79050.1"/>
    <property type="molecule type" value="Genomic_DNA"/>
</dbReference>
<sequence length="21" mass="2248">MSNHFRGDMIVVDGGGALKSR</sequence>
<evidence type="ECO:0000313" key="1">
    <source>
        <dbReference type="EMBL" id="PNX79050.1"/>
    </source>
</evidence>
<reference evidence="1 2" key="1">
    <citation type="journal article" date="2014" name="Am. J. Bot.">
        <title>Genome assembly and annotation for red clover (Trifolium pratense; Fabaceae).</title>
        <authorList>
            <person name="Istvanek J."/>
            <person name="Jaros M."/>
            <person name="Krenek A."/>
            <person name="Repkova J."/>
        </authorList>
    </citation>
    <scope>NUCLEOTIDE SEQUENCE [LARGE SCALE GENOMIC DNA]</scope>
    <source>
        <strain evidence="2">cv. Tatra</strain>
        <tissue evidence="1">Young leaves</tissue>
    </source>
</reference>
<name>A0A2K3LKI3_TRIPR</name>